<sequence>MRYVQMVRDSRSNVRQPAFHRVVGMVSILMYIISHMVYNLSAPRDFLPSFYS</sequence>
<keyword evidence="1" id="KW-1133">Transmembrane helix</keyword>
<reference evidence="2" key="1">
    <citation type="submission" date="2021-10" db="EMBL/GenBank/DDBJ databases">
        <title>Tropical sea cucumber genome reveals ecological adaptation and Cuvierian tubules defense mechanism.</title>
        <authorList>
            <person name="Chen T."/>
        </authorList>
    </citation>
    <scope>NUCLEOTIDE SEQUENCE</scope>
    <source>
        <strain evidence="2">Nanhai2018</strain>
        <tissue evidence="2">Muscle</tissue>
    </source>
</reference>
<evidence type="ECO:0000313" key="3">
    <source>
        <dbReference type="Proteomes" id="UP001152320"/>
    </source>
</evidence>
<evidence type="ECO:0000256" key="1">
    <source>
        <dbReference type="SAM" id="Phobius"/>
    </source>
</evidence>
<keyword evidence="1" id="KW-0812">Transmembrane</keyword>
<keyword evidence="3" id="KW-1185">Reference proteome</keyword>
<proteinExistence type="predicted"/>
<gene>
    <name evidence="2" type="ORF">HOLleu_45226</name>
</gene>
<dbReference type="EMBL" id="JAIZAY010002140">
    <property type="protein sequence ID" value="KAJ8017401.1"/>
    <property type="molecule type" value="Genomic_DNA"/>
</dbReference>
<organism evidence="2 3">
    <name type="scientific">Holothuria leucospilota</name>
    <name type="common">Black long sea cucumber</name>
    <name type="synonym">Mertensiothuria leucospilota</name>
    <dbReference type="NCBI Taxonomy" id="206669"/>
    <lineage>
        <taxon>Eukaryota</taxon>
        <taxon>Metazoa</taxon>
        <taxon>Echinodermata</taxon>
        <taxon>Eleutherozoa</taxon>
        <taxon>Echinozoa</taxon>
        <taxon>Holothuroidea</taxon>
        <taxon>Aspidochirotacea</taxon>
        <taxon>Aspidochirotida</taxon>
        <taxon>Holothuriidae</taxon>
        <taxon>Holothuria</taxon>
    </lineage>
</organism>
<comment type="caution">
    <text evidence="2">The sequence shown here is derived from an EMBL/GenBank/DDBJ whole genome shotgun (WGS) entry which is preliminary data.</text>
</comment>
<feature type="transmembrane region" description="Helical" evidence="1">
    <location>
        <begin position="21"/>
        <end position="38"/>
    </location>
</feature>
<accession>A0A9Q0YEY5</accession>
<protein>
    <submittedName>
        <fullName evidence="2">Uncharacterized protein</fullName>
    </submittedName>
</protein>
<name>A0A9Q0YEY5_HOLLE</name>
<dbReference type="AlphaFoldDB" id="A0A9Q0YEY5"/>
<evidence type="ECO:0000313" key="2">
    <source>
        <dbReference type="EMBL" id="KAJ8017401.1"/>
    </source>
</evidence>
<dbReference type="Proteomes" id="UP001152320">
    <property type="component" value="Unassembled WGS sequence"/>
</dbReference>
<keyword evidence="1" id="KW-0472">Membrane</keyword>